<reference evidence="1 2" key="1">
    <citation type="submission" date="2018-09" db="EMBL/GenBank/DDBJ databases">
        <authorList>
            <person name="Grouzdev D.S."/>
            <person name="Krutkina M.S."/>
        </authorList>
    </citation>
    <scope>NUCLEOTIDE SEQUENCE [LARGE SCALE GENOMIC DNA]</scope>
    <source>
        <strain evidence="1 2">RmlP001</strain>
    </source>
</reference>
<gene>
    <name evidence="1" type="ORF">D3272_23600</name>
</gene>
<accession>A0A4Q2R8V9</accession>
<dbReference type="EMBL" id="QYBC01000026">
    <property type="protein sequence ID" value="RYB01890.1"/>
    <property type="molecule type" value="Genomic_DNA"/>
</dbReference>
<evidence type="ECO:0000313" key="1">
    <source>
        <dbReference type="EMBL" id="RYB01890.1"/>
    </source>
</evidence>
<dbReference type="RefSeq" id="WP_129221675.1">
    <property type="nucleotide sequence ID" value="NZ_QYBC01000026.1"/>
</dbReference>
<protein>
    <submittedName>
        <fullName evidence="1">Uncharacterized protein</fullName>
    </submittedName>
</protein>
<reference evidence="1 2" key="2">
    <citation type="submission" date="2019-02" db="EMBL/GenBank/DDBJ databases">
        <title>'Lichenibacterium ramalinii' gen. nov. sp. nov., 'Lichenibacterium minor' gen. nov. sp. nov.</title>
        <authorList>
            <person name="Pankratov T."/>
        </authorList>
    </citation>
    <scope>NUCLEOTIDE SEQUENCE [LARGE SCALE GENOMIC DNA]</scope>
    <source>
        <strain evidence="1 2">RmlP001</strain>
    </source>
</reference>
<organism evidence="1 2">
    <name type="scientific">Lichenibacterium ramalinae</name>
    <dbReference type="NCBI Taxonomy" id="2316527"/>
    <lineage>
        <taxon>Bacteria</taxon>
        <taxon>Pseudomonadati</taxon>
        <taxon>Pseudomonadota</taxon>
        <taxon>Alphaproteobacteria</taxon>
        <taxon>Hyphomicrobiales</taxon>
        <taxon>Lichenihabitantaceae</taxon>
        <taxon>Lichenibacterium</taxon>
    </lineage>
</organism>
<keyword evidence="2" id="KW-1185">Reference proteome</keyword>
<sequence length="92" mass="10337">MKGTRWTKQDVATLTRMHSEGRTDIKIGAAIGRMNKAVHAQIHRLKAHGDGEEIESHKRRSTWTPANIAEAHRLIAEGQTQMQVARRLGTTE</sequence>
<comment type="caution">
    <text evidence="1">The sequence shown here is derived from an EMBL/GenBank/DDBJ whole genome shotgun (WGS) entry which is preliminary data.</text>
</comment>
<name>A0A4Q2R8V9_9HYPH</name>
<dbReference type="Proteomes" id="UP000289411">
    <property type="component" value="Unassembled WGS sequence"/>
</dbReference>
<evidence type="ECO:0000313" key="2">
    <source>
        <dbReference type="Proteomes" id="UP000289411"/>
    </source>
</evidence>
<proteinExistence type="predicted"/>
<dbReference type="AlphaFoldDB" id="A0A4Q2R8V9"/>